<accession>A0ABQ1HS99</accession>
<dbReference type="InterPro" id="IPR016181">
    <property type="entry name" value="Acyl_CoA_acyltransferase"/>
</dbReference>
<organism evidence="1 2">
    <name type="scientific">Flavobacterium palustre</name>
    <dbReference type="NCBI Taxonomy" id="1476463"/>
    <lineage>
        <taxon>Bacteria</taxon>
        <taxon>Pseudomonadati</taxon>
        <taxon>Bacteroidota</taxon>
        <taxon>Flavobacteriia</taxon>
        <taxon>Flavobacteriales</taxon>
        <taxon>Flavobacteriaceae</taxon>
        <taxon>Flavobacterium</taxon>
    </lineage>
</organism>
<proteinExistence type="predicted"/>
<protein>
    <recommendedName>
        <fullName evidence="3">N-acetyltransferase domain-containing protein</fullName>
    </recommendedName>
</protein>
<comment type="caution">
    <text evidence="1">The sequence shown here is derived from an EMBL/GenBank/DDBJ whole genome shotgun (WGS) entry which is preliminary data.</text>
</comment>
<name>A0ABQ1HS99_9FLAO</name>
<keyword evidence="2" id="KW-1185">Reference proteome</keyword>
<dbReference type="SUPFAM" id="SSF55729">
    <property type="entry name" value="Acyl-CoA N-acyltransferases (Nat)"/>
    <property type="match status" value="1"/>
</dbReference>
<dbReference type="Gene3D" id="3.40.630.30">
    <property type="match status" value="1"/>
</dbReference>
<dbReference type="EMBL" id="BMGA01000011">
    <property type="protein sequence ID" value="GGA88042.1"/>
    <property type="molecule type" value="Genomic_DNA"/>
</dbReference>
<evidence type="ECO:0000313" key="1">
    <source>
        <dbReference type="EMBL" id="GGA88042.1"/>
    </source>
</evidence>
<dbReference type="Proteomes" id="UP000658793">
    <property type="component" value="Unassembled WGS sequence"/>
</dbReference>
<sequence>MKSSSITSIINKLNRKSYYKNCIKHSISKNVDFAHIWIENSRLKHSPKPFFLIKKDNEYVGAVLDMTTDLHWVILPEHRKKGYLTTALTEAIIPYLFRIVEREELNITINELEIGKENYDNSLSTALKVGFKKVDDTTFILEEYDFDFSNEELDIKYQGIEDDEIEDICTELKAIAKKLSVINSKIELSLGHSPAAYMRPSLDDMSHKLSYFTTLIDDVKHDYLQKHT</sequence>
<gene>
    <name evidence="1" type="ORF">GCM10008015_30780</name>
</gene>
<evidence type="ECO:0000313" key="2">
    <source>
        <dbReference type="Proteomes" id="UP000658793"/>
    </source>
</evidence>
<reference evidence="2" key="1">
    <citation type="journal article" date="2019" name="Int. J. Syst. Evol. Microbiol.">
        <title>The Global Catalogue of Microorganisms (GCM) 10K type strain sequencing project: providing services to taxonomists for standard genome sequencing and annotation.</title>
        <authorList>
            <consortium name="The Broad Institute Genomics Platform"/>
            <consortium name="The Broad Institute Genome Sequencing Center for Infectious Disease"/>
            <person name="Wu L."/>
            <person name="Ma J."/>
        </authorList>
    </citation>
    <scope>NUCLEOTIDE SEQUENCE [LARGE SCALE GENOMIC DNA]</scope>
    <source>
        <strain evidence="2">CGMCC 1.12811</strain>
    </source>
</reference>
<dbReference type="RefSeq" id="WP_188495649.1">
    <property type="nucleotide sequence ID" value="NZ_BMGA01000011.1"/>
</dbReference>
<evidence type="ECO:0008006" key="3">
    <source>
        <dbReference type="Google" id="ProtNLM"/>
    </source>
</evidence>